<evidence type="ECO:0000256" key="7">
    <source>
        <dbReference type="ARBA" id="ARBA00023136"/>
    </source>
</evidence>
<evidence type="ECO:0000256" key="4">
    <source>
        <dbReference type="ARBA" id="ARBA00022519"/>
    </source>
</evidence>
<organism evidence="11 12">
    <name type="scientific">Roseibium aggregatum (strain ATCC 25650 / DSM 13394 / JCM 20685 / NBRC 16684 / NCIMB 2208 / IAM 12614 / B1)</name>
    <name type="common">Stappia aggregata</name>
    <dbReference type="NCBI Taxonomy" id="384765"/>
    <lineage>
        <taxon>Bacteria</taxon>
        <taxon>Pseudomonadati</taxon>
        <taxon>Pseudomonadota</taxon>
        <taxon>Alphaproteobacteria</taxon>
        <taxon>Hyphomicrobiales</taxon>
        <taxon>Stappiaceae</taxon>
        <taxon>Roseibium</taxon>
    </lineage>
</organism>
<keyword evidence="4 9" id="KW-0997">Cell inner membrane</keyword>
<dbReference type="PANTHER" id="PTHR35011:SF10">
    <property type="entry name" value="TRAP TRANSPORTER SMALL PERMEASE PROTEIN"/>
    <property type="match status" value="1"/>
</dbReference>
<comment type="caution">
    <text evidence="9">Lacks conserved residue(s) required for the propagation of feature annotation.</text>
</comment>
<evidence type="ECO:0000256" key="6">
    <source>
        <dbReference type="ARBA" id="ARBA00022989"/>
    </source>
</evidence>
<evidence type="ECO:0000256" key="1">
    <source>
        <dbReference type="ARBA" id="ARBA00004429"/>
    </source>
</evidence>
<comment type="subunit">
    <text evidence="9">The complex comprises the extracytoplasmic solute receptor protein and the two transmembrane proteins.</text>
</comment>
<feature type="transmembrane region" description="Helical" evidence="9">
    <location>
        <begin position="93"/>
        <end position="117"/>
    </location>
</feature>
<keyword evidence="5 9" id="KW-0812">Transmembrane</keyword>
<feature type="transmembrane region" description="Helical" evidence="9">
    <location>
        <begin position="52"/>
        <end position="72"/>
    </location>
</feature>
<dbReference type="GeneID" id="68848611"/>
<dbReference type="Pfam" id="PF04290">
    <property type="entry name" value="DctQ"/>
    <property type="match status" value="1"/>
</dbReference>
<accession>A0NZ82</accession>
<evidence type="ECO:0000313" key="11">
    <source>
        <dbReference type="EMBL" id="EAV41761.1"/>
    </source>
</evidence>
<dbReference type="PANTHER" id="PTHR35011">
    <property type="entry name" value="2,3-DIKETO-L-GULONATE TRAP TRANSPORTER SMALL PERMEASE PROTEIN YIAM"/>
    <property type="match status" value="1"/>
</dbReference>
<reference evidence="11 12" key="1">
    <citation type="submission" date="2006-05" db="EMBL/GenBank/DDBJ databases">
        <authorList>
            <person name="King G."/>
            <person name="Ferriera S."/>
            <person name="Johnson J."/>
            <person name="Kravitz S."/>
            <person name="Beeson K."/>
            <person name="Sutton G."/>
            <person name="Rogers Y.-H."/>
            <person name="Friedman R."/>
            <person name="Frazier M."/>
            <person name="Venter J.C."/>
        </authorList>
    </citation>
    <scope>NUCLEOTIDE SEQUENCE [LARGE SCALE GENOMIC DNA]</scope>
    <source>
        <strain evidence="12">ATCC 25650 / DSM 13394 / JCM 20685 / NBRC 16684 / NCIMB 2208 / IAM 12614 / B1</strain>
    </source>
</reference>
<evidence type="ECO:0000256" key="9">
    <source>
        <dbReference type="RuleBase" id="RU369079"/>
    </source>
</evidence>
<evidence type="ECO:0000256" key="3">
    <source>
        <dbReference type="ARBA" id="ARBA00022475"/>
    </source>
</evidence>
<comment type="function">
    <text evidence="9">Part of the tripartite ATP-independent periplasmic (TRAP) transport system.</text>
</comment>
<dbReference type="GO" id="GO:0015740">
    <property type="term" value="P:C4-dicarboxylate transport"/>
    <property type="evidence" value="ECO:0007669"/>
    <property type="project" value="TreeGrafter"/>
</dbReference>
<evidence type="ECO:0000256" key="2">
    <source>
        <dbReference type="ARBA" id="ARBA00022448"/>
    </source>
</evidence>
<comment type="caution">
    <text evidence="11">The sequence shown here is derived from an EMBL/GenBank/DDBJ whole genome shotgun (WGS) entry which is preliminary data.</text>
</comment>
<evidence type="ECO:0000256" key="5">
    <source>
        <dbReference type="ARBA" id="ARBA00022692"/>
    </source>
</evidence>
<comment type="similarity">
    <text evidence="8 9">Belongs to the TRAP transporter small permease family.</text>
</comment>
<evidence type="ECO:0000256" key="8">
    <source>
        <dbReference type="ARBA" id="ARBA00038436"/>
    </source>
</evidence>
<keyword evidence="3" id="KW-1003">Cell membrane</keyword>
<evidence type="ECO:0000313" key="12">
    <source>
        <dbReference type="Proteomes" id="UP000004848"/>
    </source>
</evidence>
<gene>
    <name evidence="11" type="ORF">SIAM614_30851</name>
</gene>
<feature type="domain" description="Tripartite ATP-independent periplasmic transporters DctQ component" evidence="10">
    <location>
        <begin position="30"/>
        <end position="159"/>
    </location>
</feature>
<keyword evidence="7 9" id="KW-0472">Membrane</keyword>
<comment type="subcellular location">
    <subcellularLocation>
        <location evidence="1 9">Cell inner membrane</location>
        <topology evidence="1 9">Multi-pass membrane protein</topology>
    </subcellularLocation>
</comment>
<dbReference type="Proteomes" id="UP000004848">
    <property type="component" value="Unassembled WGS sequence"/>
</dbReference>
<dbReference type="AlphaFoldDB" id="A0NZ82"/>
<evidence type="ECO:0000259" key="10">
    <source>
        <dbReference type="Pfam" id="PF04290"/>
    </source>
</evidence>
<dbReference type="OrthoDB" id="2877624at2"/>
<feature type="transmembrane region" description="Helical" evidence="9">
    <location>
        <begin position="137"/>
        <end position="157"/>
    </location>
</feature>
<dbReference type="EMBL" id="AAUW01000018">
    <property type="protein sequence ID" value="EAV41761.1"/>
    <property type="molecule type" value="Genomic_DNA"/>
</dbReference>
<proteinExistence type="inferred from homology"/>
<dbReference type="GO" id="GO:0022857">
    <property type="term" value="F:transmembrane transporter activity"/>
    <property type="evidence" value="ECO:0007669"/>
    <property type="project" value="UniProtKB-UniRule"/>
</dbReference>
<keyword evidence="2 9" id="KW-0813">Transport</keyword>
<keyword evidence="6 9" id="KW-1133">Transmembrane helix</keyword>
<dbReference type="InterPro" id="IPR007387">
    <property type="entry name" value="TRAP_DctQ"/>
</dbReference>
<protein>
    <recommendedName>
        <fullName evidence="9">TRAP transporter small permease protein</fullName>
    </recommendedName>
</protein>
<dbReference type="InterPro" id="IPR055348">
    <property type="entry name" value="DctQ"/>
</dbReference>
<dbReference type="GO" id="GO:0005886">
    <property type="term" value="C:plasma membrane"/>
    <property type="evidence" value="ECO:0007669"/>
    <property type="project" value="UniProtKB-SubCell"/>
</dbReference>
<name>A0NZ82_ROSAI</name>
<dbReference type="RefSeq" id="WP_006937983.1">
    <property type="nucleotide sequence ID" value="NZ_AAUW01000018.1"/>
</dbReference>
<sequence length="163" mass="17204">MSLANMEASGIDRWLRRGIALVCAVLLLTMMGLTIADVLGRYLFNSPVPGASELTELILAAVIFTGLPAASLDGDHVSVDIVAERLSSPAAALLSKLVALVSAGVLVMVSWRLWIIGDQFASYNGITPTLKLPLAPLGYLVSVLCMIAALICLADIVRRKDVG</sequence>
<dbReference type="eggNOG" id="COG3090">
    <property type="taxonomic scope" value="Bacteria"/>
</dbReference>